<dbReference type="SUPFAM" id="SSF53474">
    <property type="entry name" value="alpha/beta-Hydrolases"/>
    <property type="match status" value="1"/>
</dbReference>
<dbReference type="RefSeq" id="WP_162709219.1">
    <property type="nucleotide sequence ID" value="NZ_JACHBK010000016.1"/>
</dbReference>
<dbReference type="PANTHER" id="PTHR22946">
    <property type="entry name" value="DIENELACTONE HYDROLASE DOMAIN-CONTAINING PROTEIN-RELATED"/>
    <property type="match status" value="1"/>
</dbReference>
<dbReference type="Proteomes" id="UP000585507">
    <property type="component" value="Unassembled WGS sequence"/>
</dbReference>
<accession>A0A7W8UHP1</accession>
<reference evidence="2 3" key="1">
    <citation type="submission" date="2020-08" db="EMBL/GenBank/DDBJ databases">
        <title>Genomic Encyclopedia of Type Strains, Phase IV (KMG-V): Genome sequencing to study the core and pangenomes of soil and plant-associated prokaryotes.</title>
        <authorList>
            <person name="Whitman W."/>
        </authorList>
    </citation>
    <scope>NUCLEOTIDE SEQUENCE [LARGE SCALE GENOMIC DNA]</scope>
    <source>
        <strain evidence="2 3">SEMIA 4084</strain>
    </source>
</reference>
<dbReference type="AlphaFoldDB" id="A0A7W8UHP1"/>
<dbReference type="InterPro" id="IPR002925">
    <property type="entry name" value="Dienelactn_hydro"/>
</dbReference>
<dbReference type="GO" id="GO:0016787">
    <property type="term" value="F:hydrolase activity"/>
    <property type="evidence" value="ECO:0007669"/>
    <property type="project" value="UniProtKB-KW"/>
</dbReference>
<evidence type="ECO:0000313" key="3">
    <source>
        <dbReference type="Proteomes" id="UP000585507"/>
    </source>
</evidence>
<protein>
    <submittedName>
        <fullName evidence="2">Dienelactone hydrolase</fullName>
    </submittedName>
</protein>
<dbReference type="Gene3D" id="3.40.50.1820">
    <property type="entry name" value="alpha/beta hydrolase"/>
    <property type="match status" value="1"/>
</dbReference>
<organism evidence="2 3">
    <name type="scientific">Rhizobium giardinii</name>
    <dbReference type="NCBI Taxonomy" id="56731"/>
    <lineage>
        <taxon>Bacteria</taxon>
        <taxon>Pseudomonadati</taxon>
        <taxon>Pseudomonadota</taxon>
        <taxon>Alphaproteobacteria</taxon>
        <taxon>Hyphomicrobiales</taxon>
        <taxon>Rhizobiaceae</taxon>
        <taxon>Rhizobium/Agrobacterium group</taxon>
        <taxon>Rhizobium</taxon>
    </lineage>
</organism>
<comment type="caution">
    <text evidence="2">The sequence shown here is derived from an EMBL/GenBank/DDBJ whole genome shotgun (WGS) entry which is preliminary data.</text>
</comment>
<keyword evidence="3" id="KW-1185">Reference proteome</keyword>
<dbReference type="EMBL" id="JACHBK010000016">
    <property type="protein sequence ID" value="MBB5539004.1"/>
    <property type="molecule type" value="Genomic_DNA"/>
</dbReference>
<feature type="domain" description="Dienelactone hydrolase" evidence="1">
    <location>
        <begin position="137"/>
        <end position="333"/>
    </location>
</feature>
<sequence>MHGNSLMPLWNMTAPSEGLLPFLAERIATNRYPLAIREPFGEWQKELRGIWRGGLPPSSAIRSEVLEDQGTLRRLRFHYPTGDCGEAVLMLPQWHAPHAAVLLMHDHGGVFDIGWRKMVSCEAGKAHAERHYDGRFLADDLVRQGYAVLICDALGWGSRFAGGYEEQQALAAQVMQAGWSLAGLVAADDLAAFDWLGRQPEIDPTRVGTLGFSFGGFRAWQLAALEQRVRACAALSWAGTKQDLLAAGATLLKGQSAFYTLHPHLAVLADFPNMAALAADRPLFMRTGSDDRHFQAKSAQHFFAVVEKAAGTIGMQPDLGIFLGAHSFPKDTQRLMANFFKRHLA</sequence>
<keyword evidence="2" id="KW-0378">Hydrolase</keyword>
<dbReference type="InterPro" id="IPR029058">
    <property type="entry name" value="AB_hydrolase_fold"/>
</dbReference>
<evidence type="ECO:0000259" key="1">
    <source>
        <dbReference type="Pfam" id="PF01738"/>
    </source>
</evidence>
<dbReference type="InterPro" id="IPR050261">
    <property type="entry name" value="FrsA_esterase"/>
</dbReference>
<name>A0A7W8UHP1_9HYPH</name>
<evidence type="ECO:0000313" key="2">
    <source>
        <dbReference type="EMBL" id="MBB5539004.1"/>
    </source>
</evidence>
<dbReference type="Pfam" id="PF01738">
    <property type="entry name" value="DLH"/>
    <property type="match status" value="1"/>
</dbReference>
<proteinExistence type="predicted"/>
<gene>
    <name evidence="2" type="ORF">GGD55_005747</name>
</gene>